<accession>A0A857JAW5</accession>
<reference evidence="1 2" key="1">
    <citation type="submission" date="2020-01" db="EMBL/GenBank/DDBJ databases">
        <title>Genome sequencing of strain KACC 21265.</title>
        <authorList>
            <person name="Heo J."/>
            <person name="Kim S.-J."/>
            <person name="Kim J.-S."/>
            <person name="Hong S.-B."/>
            <person name="Kwon S.-W."/>
        </authorList>
    </citation>
    <scope>NUCLEOTIDE SEQUENCE [LARGE SCALE GENOMIC DNA]</scope>
    <source>
        <strain evidence="1 2">KACC 21265</strain>
    </source>
</reference>
<gene>
    <name evidence="1" type="ORF">GT347_20345</name>
</gene>
<proteinExistence type="predicted"/>
<evidence type="ECO:0000313" key="2">
    <source>
        <dbReference type="Proteomes" id="UP000464787"/>
    </source>
</evidence>
<dbReference type="RefSeq" id="WP_160553933.1">
    <property type="nucleotide sequence ID" value="NZ_CP047650.1"/>
</dbReference>
<organism evidence="1 2">
    <name type="scientific">Xylophilus rhododendri</name>
    <dbReference type="NCBI Taxonomy" id="2697032"/>
    <lineage>
        <taxon>Bacteria</taxon>
        <taxon>Pseudomonadati</taxon>
        <taxon>Pseudomonadota</taxon>
        <taxon>Betaproteobacteria</taxon>
        <taxon>Burkholderiales</taxon>
        <taxon>Xylophilus</taxon>
    </lineage>
</organism>
<dbReference type="EMBL" id="CP047650">
    <property type="protein sequence ID" value="QHJ00123.1"/>
    <property type="molecule type" value="Genomic_DNA"/>
</dbReference>
<dbReference type="KEGG" id="xyk:GT347_20345"/>
<sequence>MTAITTPEWDATAAGPTHGLLNLVEMQFVSGTLRLTTFPVDVPAMGQTWKGLGFLGEVGQLHESEDGAAEKLDLTLSHVAEANLALALGNTSNYQDRPVRVWVALLDASTLQIVGAPILRFAGVMDRPRIERGDGSADATGKVVMECLTASYNPRLNPAALRMNNAQHQARHPGERGFEQVASLIGTPFVWLTKAQQQYLAG</sequence>
<name>A0A857JAW5_9BURK</name>
<dbReference type="Proteomes" id="UP000464787">
    <property type="component" value="Chromosome"/>
</dbReference>
<evidence type="ECO:0000313" key="1">
    <source>
        <dbReference type="EMBL" id="QHJ00123.1"/>
    </source>
</evidence>
<keyword evidence="2" id="KW-1185">Reference proteome</keyword>
<protein>
    <submittedName>
        <fullName evidence="1">Uncharacterized protein</fullName>
    </submittedName>
</protein>
<dbReference type="AlphaFoldDB" id="A0A857JAW5"/>